<dbReference type="EMBL" id="LGHE01000249">
    <property type="protein sequence ID" value="KUK99565.1"/>
    <property type="molecule type" value="Genomic_DNA"/>
</dbReference>
<proteinExistence type="predicted"/>
<comment type="caution">
    <text evidence="2">The sequence shown here is derived from an EMBL/GenBank/DDBJ whole genome shotgun (WGS) entry which is preliminary data.</text>
</comment>
<name>A0A124G4B7_9EURY</name>
<organism evidence="2 3">
    <name type="scientific">Methanoculleus marisnigri</name>
    <dbReference type="NCBI Taxonomy" id="2198"/>
    <lineage>
        <taxon>Archaea</taxon>
        <taxon>Methanobacteriati</taxon>
        <taxon>Methanobacteriota</taxon>
        <taxon>Stenosarchaea group</taxon>
        <taxon>Methanomicrobia</taxon>
        <taxon>Methanomicrobiales</taxon>
        <taxon>Methanomicrobiaceae</taxon>
        <taxon>Methanoculleus</taxon>
    </lineage>
</organism>
<reference evidence="3" key="1">
    <citation type="journal article" date="2015" name="MBio">
        <title>Genome-Resolved Metagenomic Analysis Reveals Roles for Candidate Phyla and Other Microbial Community Members in Biogeochemical Transformations in Oil Reservoirs.</title>
        <authorList>
            <person name="Hu P."/>
            <person name="Tom L."/>
            <person name="Singh A."/>
            <person name="Thomas B.C."/>
            <person name="Baker B.J."/>
            <person name="Piceno Y.M."/>
            <person name="Andersen G.L."/>
            <person name="Banfield J.F."/>
        </authorList>
    </citation>
    <scope>NUCLEOTIDE SEQUENCE [LARGE SCALE GENOMIC DNA]</scope>
</reference>
<evidence type="ECO:0000313" key="3">
    <source>
        <dbReference type="Proteomes" id="UP000054598"/>
    </source>
</evidence>
<feature type="transmembrane region" description="Helical" evidence="1">
    <location>
        <begin position="6"/>
        <end position="27"/>
    </location>
</feature>
<sequence>GSLAALVIPGIPPVNGIVAAFVVYACLARLT</sequence>
<evidence type="ECO:0000313" key="2">
    <source>
        <dbReference type="EMBL" id="KUK99565.1"/>
    </source>
</evidence>
<keyword evidence="1" id="KW-0472">Membrane</keyword>
<gene>
    <name evidence="2" type="ORF">XE10_1781</name>
</gene>
<dbReference type="Proteomes" id="UP000054598">
    <property type="component" value="Unassembled WGS sequence"/>
</dbReference>
<protein>
    <submittedName>
        <fullName evidence="2">Nucleotide permease</fullName>
    </submittedName>
</protein>
<feature type="non-terminal residue" evidence="2">
    <location>
        <position position="1"/>
    </location>
</feature>
<accession>A0A124G4B7</accession>
<dbReference type="PATRIC" id="fig|2198.3.peg.1813"/>
<keyword evidence="1" id="KW-1133">Transmembrane helix</keyword>
<keyword evidence="1" id="KW-0812">Transmembrane</keyword>
<dbReference type="AlphaFoldDB" id="A0A124G4B7"/>
<evidence type="ECO:0000256" key="1">
    <source>
        <dbReference type="SAM" id="Phobius"/>
    </source>
</evidence>